<dbReference type="EMBL" id="OU898284">
    <property type="protein sequence ID" value="CAG9840964.1"/>
    <property type="molecule type" value="Genomic_DNA"/>
</dbReference>
<comment type="similarity">
    <text evidence="1">Belongs to the aldo/keto reductase family.</text>
</comment>
<dbReference type="PROSITE" id="PS00798">
    <property type="entry name" value="ALDOKETO_REDUCTASE_1"/>
    <property type="match status" value="1"/>
</dbReference>
<gene>
    <name evidence="8" type="ORF">DIABBA_LOCUS13570</name>
</gene>
<keyword evidence="2" id="KW-0521">NADP</keyword>
<organism evidence="8 9">
    <name type="scientific">Diabrotica balteata</name>
    <name type="common">Banded cucumber beetle</name>
    <dbReference type="NCBI Taxonomy" id="107213"/>
    <lineage>
        <taxon>Eukaryota</taxon>
        <taxon>Metazoa</taxon>
        <taxon>Ecdysozoa</taxon>
        <taxon>Arthropoda</taxon>
        <taxon>Hexapoda</taxon>
        <taxon>Insecta</taxon>
        <taxon>Pterygota</taxon>
        <taxon>Neoptera</taxon>
        <taxon>Endopterygota</taxon>
        <taxon>Coleoptera</taxon>
        <taxon>Polyphaga</taxon>
        <taxon>Cucujiformia</taxon>
        <taxon>Chrysomeloidea</taxon>
        <taxon>Chrysomelidae</taxon>
        <taxon>Galerucinae</taxon>
        <taxon>Diabroticina</taxon>
        <taxon>Diabroticites</taxon>
        <taxon>Diabrotica</taxon>
    </lineage>
</organism>
<keyword evidence="9" id="KW-1185">Reference proteome</keyword>
<dbReference type="OrthoDB" id="416253at2759"/>
<dbReference type="Gene3D" id="3.20.20.100">
    <property type="entry name" value="NADP-dependent oxidoreductase domain"/>
    <property type="match status" value="1"/>
</dbReference>
<proteinExistence type="inferred from homology"/>
<evidence type="ECO:0000256" key="1">
    <source>
        <dbReference type="ARBA" id="ARBA00007905"/>
    </source>
</evidence>
<keyword evidence="3" id="KW-0560">Oxidoreductase</keyword>
<accession>A0A9N9TDI8</accession>
<reference evidence="8" key="1">
    <citation type="submission" date="2022-01" db="EMBL/GenBank/DDBJ databases">
        <authorList>
            <person name="King R."/>
        </authorList>
    </citation>
    <scope>NUCLEOTIDE SEQUENCE</scope>
</reference>
<name>A0A9N9TDI8_DIABA</name>
<dbReference type="AlphaFoldDB" id="A0A9N9TDI8"/>
<dbReference type="InterPro" id="IPR023210">
    <property type="entry name" value="NADP_OxRdtase_dom"/>
</dbReference>
<dbReference type="InterPro" id="IPR036812">
    <property type="entry name" value="NAD(P)_OxRdtase_dom_sf"/>
</dbReference>
<sequence>MAKTVKPVPCGATKMPIVGLGTWLATDPAELEVALNTALEVGYRHIDTAAVYNNEHIIGKVINQWICSGKLKREDLFITTKLPIQGIHRDRVEKYFHRSLQKLAVEYVDLYLIHFPFGMAESSDTVVYEEEDHRGIWKVMEKQVYACKAKSIGLSNFNKSQVANLLKFCDIKPANLQIELHVFLQQPELVQFCRENEIGVTAYSPLGNPGFNKFLKSRGQQERQLVNVLTNPVVADIAKTHQRSNAQIALRFLMQKYIVIIPKSVTPSRIHDNFDVFDFILDDEEMKRLESLDIGEEARIVDWKVYPNIENHPAYPFGKG</sequence>
<evidence type="ECO:0000256" key="6">
    <source>
        <dbReference type="PIRSR" id="PIRSR000097-3"/>
    </source>
</evidence>
<evidence type="ECO:0000313" key="9">
    <source>
        <dbReference type="Proteomes" id="UP001153709"/>
    </source>
</evidence>
<dbReference type="InterPro" id="IPR020471">
    <property type="entry name" value="AKR"/>
</dbReference>
<feature type="domain" description="NADP-dependent oxidoreductase" evidence="7">
    <location>
        <begin position="19"/>
        <end position="293"/>
    </location>
</feature>
<evidence type="ECO:0000256" key="2">
    <source>
        <dbReference type="ARBA" id="ARBA00022857"/>
    </source>
</evidence>
<dbReference type="Pfam" id="PF00248">
    <property type="entry name" value="Aldo_ket_red"/>
    <property type="match status" value="1"/>
</dbReference>
<feature type="active site" description="Proton donor" evidence="4">
    <location>
        <position position="52"/>
    </location>
</feature>
<dbReference type="FunFam" id="3.20.20.100:FF:000006">
    <property type="entry name" value="Aldo-keto reductase family 1 member A1"/>
    <property type="match status" value="1"/>
</dbReference>
<dbReference type="PIRSF" id="PIRSF000097">
    <property type="entry name" value="AKR"/>
    <property type="match status" value="1"/>
</dbReference>
<evidence type="ECO:0000313" key="8">
    <source>
        <dbReference type="EMBL" id="CAG9840964.1"/>
    </source>
</evidence>
<dbReference type="Proteomes" id="UP001153709">
    <property type="component" value="Chromosome 9"/>
</dbReference>
<protein>
    <recommendedName>
        <fullName evidence="7">NADP-dependent oxidoreductase domain-containing protein</fullName>
    </recommendedName>
</protein>
<dbReference type="PANTHER" id="PTHR11732">
    <property type="entry name" value="ALDO/KETO REDUCTASE"/>
    <property type="match status" value="1"/>
</dbReference>
<evidence type="ECO:0000259" key="7">
    <source>
        <dbReference type="Pfam" id="PF00248"/>
    </source>
</evidence>
<dbReference type="SUPFAM" id="SSF51430">
    <property type="entry name" value="NAD(P)-linked oxidoreductase"/>
    <property type="match status" value="1"/>
</dbReference>
<dbReference type="GO" id="GO:0016491">
    <property type="term" value="F:oxidoreductase activity"/>
    <property type="evidence" value="ECO:0007669"/>
    <property type="project" value="UniProtKB-KW"/>
</dbReference>
<evidence type="ECO:0000256" key="3">
    <source>
        <dbReference type="ARBA" id="ARBA00023002"/>
    </source>
</evidence>
<evidence type="ECO:0000256" key="4">
    <source>
        <dbReference type="PIRSR" id="PIRSR000097-1"/>
    </source>
</evidence>
<dbReference type="PRINTS" id="PR00069">
    <property type="entry name" value="ALDKETRDTASE"/>
</dbReference>
<feature type="binding site" evidence="5">
    <location>
        <position position="114"/>
    </location>
    <ligand>
        <name>substrate</name>
    </ligand>
</feature>
<dbReference type="PROSITE" id="PS00062">
    <property type="entry name" value="ALDOKETO_REDUCTASE_2"/>
    <property type="match status" value="1"/>
</dbReference>
<dbReference type="InterPro" id="IPR018170">
    <property type="entry name" value="Aldo/ket_reductase_CS"/>
</dbReference>
<evidence type="ECO:0000256" key="5">
    <source>
        <dbReference type="PIRSR" id="PIRSR000097-2"/>
    </source>
</evidence>
<feature type="site" description="Lowers pKa of active site Tyr" evidence="6">
    <location>
        <position position="81"/>
    </location>
</feature>